<dbReference type="OrthoDB" id="5243643at2"/>
<feature type="domain" description="Rieske" evidence="7">
    <location>
        <begin position="52"/>
        <end position="160"/>
    </location>
</feature>
<dbReference type="InterPro" id="IPR015879">
    <property type="entry name" value="Ring_hydroxy_dOase_asu_C_dom"/>
</dbReference>
<dbReference type="GO" id="GO:0005506">
    <property type="term" value="F:iron ion binding"/>
    <property type="evidence" value="ECO:0007669"/>
    <property type="project" value="InterPro"/>
</dbReference>
<dbReference type="CDD" id="cd03469">
    <property type="entry name" value="Rieske_RO_Alpha_N"/>
    <property type="match status" value="1"/>
</dbReference>
<dbReference type="Pfam" id="PF00848">
    <property type="entry name" value="Ring_hydroxyl_A"/>
    <property type="match status" value="1"/>
</dbReference>
<evidence type="ECO:0000256" key="3">
    <source>
        <dbReference type="ARBA" id="ARBA00022723"/>
    </source>
</evidence>
<gene>
    <name evidence="8" type="ORF">NN4_63150</name>
</gene>
<comment type="cofactor">
    <cofactor evidence="1">
        <name>Fe cation</name>
        <dbReference type="ChEBI" id="CHEBI:24875"/>
    </cofactor>
</comment>
<accession>A0A511MPB3</accession>
<evidence type="ECO:0000256" key="5">
    <source>
        <dbReference type="ARBA" id="ARBA00023004"/>
    </source>
</evidence>
<dbReference type="GO" id="GO:0016705">
    <property type="term" value="F:oxidoreductase activity, acting on paired donors, with incorporation or reduction of molecular oxygen"/>
    <property type="evidence" value="ECO:0007669"/>
    <property type="project" value="UniProtKB-ARBA"/>
</dbReference>
<sequence length="381" mass="42292">MSTLITSGTAEVLAALRQCRGDDPPALTLPPSAYTSPELWDMERERIFHRCWYLVAHVGQLATPGDYVAVSIAGEPVVVARAKDDALHAMSPICRHRLMPLVEPGAGRTDAFTCQYHLWKYGLDGRLRGAPYMGGNKQFEPKDCRLPQFAVAEWNGLVFVNLDADADPIGAHLDLAAHQFANYRLNEMVLVDSWSYEWQTNWKSVMENGHENYHVIGLHRETLEPFMPGGSDMFVEQYSPWVLHARIPFVASVEPEVLTLNEIQQANGMVLLTFPSSAFIGVSDQIVWFSFLPTAIDRVHVVGGVLTMPELVGVSEAVTRTQQAATAMINNEDRLGLEAVQRGVSSRFAERGHLSPKEQPGVLAFYRNLAHAMLGDEPNGR</sequence>
<dbReference type="Gene3D" id="3.90.380.10">
    <property type="entry name" value="Naphthalene 1,2-dioxygenase Alpha Subunit, Chain A, domain 1"/>
    <property type="match status" value="2"/>
</dbReference>
<proteinExistence type="predicted"/>
<keyword evidence="6" id="KW-0411">Iron-sulfur</keyword>
<evidence type="ECO:0000256" key="1">
    <source>
        <dbReference type="ARBA" id="ARBA00001962"/>
    </source>
</evidence>
<dbReference type="Pfam" id="PF00355">
    <property type="entry name" value="Rieske"/>
    <property type="match status" value="1"/>
</dbReference>
<evidence type="ECO:0000256" key="2">
    <source>
        <dbReference type="ARBA" id="ARBA00022714"/>
    </source>
</evidence>
<dbReference type="InterPro" id="IPR036922">
    <property type="entry name" value="Rieske_2Fe-2S_sf"/>
</dbReference>
<dbReference type="InterPro" id="IPR017941">
    <property type="entry name" value="Rieske_2Fe-2S"/>
</dbReference>
<name>A0A511MPB3_9NOCA</name>
<keyword evidence="9" id="KW-1185">Reference proteome</keyword>
<keyword evidence="2" id="KW-0001">2Fe-2S</keyword>
<keyword evidence="4" id="KW-0560">Oxidoreductase</keyword>
<evidence type="ECO:0000313" key="8">
    <source>
        <dbReference type="EMBL" id="GEM41796.1"/>
    </source>
</evidence>
<dbReference type="InterPro" id="IPR001663">
    <property type="entry name" value="Rng_hydr_dOase-A"/>
</dbReference>
<keyword evidence="3" id="KW-0479">Metal-binding</keyword>
<dbReference type="PROSITE" id="PS51296">
    <property type="entry name" value="RIESKE"/>
    <property type="match status" value="1"/>
</dbReference>
<dbReference type="PANTHER" id="PTHR43756:SF5">
    <property type="entry name" value="CHOLINE MONOOXYGENASE, CHLOROPLASTIC"/>
    <property type="match status" value="1"/>
</dbReference>
<dbReference type="RefSeq" id="WP_147138942.1">
    <property type="nucleotide sequence ID" value="NZ_BJXA01000057.1"/>
</dbReference>
<dbReference type="SUPFAM" id="SSF55961">
    <property type="entry name" value="Bet v1-like"/>
    <property type="match status" value="1"/>
</dbReference>
<organism evidence="8 9">
    <name type="scientific">Nocardia ninae NBRC 108245</name>
    <dbReference type="NCBI Taxonomy" id="1210091"/>
    <lineage>
        <taxon>Bacteria</taxon>
        <taxon>Bacillati</taxon>
        <taxon>Actinomycetota</taxon>
        <taxon>Actinomycetes</taxon>
        <taxon>Mycobacteriales</taxon>
        <taxon>Nocardiaceae</taxon>
        <taxon>Nocardia</taxon>
    </lineage>
</organism>
<dbReference type="AlphaFoldDB" id="A0A511MPB3"/>
<dbReference type="PANTHER" id="PTHR43756">
    <property type="entry name" value="CHOLINE MONOOXYGENASE, CHLOROPLASTIC"/>
    <property type="match status" value="1"/>
</dbReference>
<dbReference type="Gene3D" id="2.102.10.10">
    <property type="entry name" value="Rieske [2Fe-2S] iron-sulphur domain"/>
    <property type="match status" value="1"/>
</dbReference>
<comment type="caution">
    <text evidence="8">The sequence shown here is derived from an EMBL/GenBank/DDBJ whole genome shotgun (WGS) entry which is preliminary data.</text>
</comment>
<dbReference type="GO" id="GO:0051537">
    <property type="term" value="F:2 iron, 2 sulfur cluster binding"/>
    <property type="evidence" value="ECO:0007669"/>
    <property type="project" value="UniProtKB-KW"/>
</dbReference>
<reference evidence="8 9" key="1">
    <citation type="submission" date="2019-07" db="EMBL/GenBank/DDBJ databases">
        <title>Whole genome shotgun sequence of Nocardia ninae NBRC 108245.</title>
        <authorList>
            <person name="Hosoyama A."/>
            <person name="Uohara A."/>
            <person name="Ohji S."/>
            <person name="Ichikawa N."/>
        </authorList>
    </citation>
    <scope>NUCLEOTIDE SEQUENCE [LARGE SCALE GENOMIC DNA]</scope>
    <source>
        <strain evidence="8 9">NBRC 108245</strain>
    </source>
</reference>
<keyword evidence="5" id="KW-0408">Iron</keyword>
<dbReference type="GO" id="GO:0004497">
    <property type="term" value="F:monooxygenase activity"/>
    <property type="evidence" value="ECO:0007669"/>
    <property type="project" value="UniProtKB-ARBA"/>
</dbReference>
<evidence type="ECO:0000259" key="7">
    <source>
        <dbReference type="PROSITE" id="PS51296"/>
    </source>
</evidence>
<dbReference type="EMBL" id="BJXA01000057">
    <property type="protein sequence ID" value="GEM41796.1"/>
    <property type="molecule type" value="Genomic_DNA"/>
</dbReference>
<evidence type="ECO:0000256" key="4">
    <source>
        <dbReference type="ARBA" id="ARBA00023002"/>
    </source>
</evidence>
<evidence type="ECO:0000313" key="9">
    <source>
        <dbReference type="Proteomes" id="UP000321424"/>
    </source>
</evidence>
<dbReference type="Proteomes" id="UP000321424">
    <property type="component" value="Unassembled WGS sequence"/>
</dbReference>
<dbReference type="SUPFAM" id="SSF50022">
    <property type="entry name" value="ISP domain"/>
    <property type="match status" value="1"/>
</dbReference>
<evidence type="ECO:0000256" key="6">
    <source>
        <dbReference type="ARBA" id="ARBA00023014"/>
    </source>
</evidence>
<protein>
    <submittedName>
        <fullName evidence="8">Diguanylate cyclase</fullName>
    </submittedName>
</protein>
<dbReference type="PRINTS" id="PR00090">
    <property type="entry name" value="RNGDIOXGNASE"/>
</dbReference>